<organism evidence="2 3">
    <name type="scientific">Centaurea solstitialis</name>
    <name type="common">yellow star-thistle</name>
    <dbReference type="NCBI Taxonomy" id="347529"/>
    <lineage>
        <taxon>Eukaryota</taxon>
        <taxon>Viridiplantae</taxon>
        <taxon>Streptophyta</taxon>
        <taxon>Embryophyta</taxon>
        <taxon>Tracheophyta</taxon>
        <taxon>Spermatophyta</taxon>
        <taxon>Magnoliopsida</taxon>
        <taxon>eudicotyledons</taxon>
        <taxon>Gunneridae</taxon>
        <taxon>Pentapetalae</taxon>
        <taxon>asterids</taxon>
        <taxon>campanulids</taxon>
        <taxon>Asterales</taxon>
        <taxon>Asteraceae</taxon>
        <taxon>Carduoideae</taxon>
        <taxon>Cardueae</taxon>
        <taxon>Centaureinae</taxon>
        <taxon>Centaurea</taxon>
    </lineage>
</organism>
<dbReference type="PANTHER" id="PTHR33116">
    <property type="entry name" value="REVERSE TRANSCRIPTASE ZINC-BINDING DOMAIN-CONTAINING PROTEIN-RELATED-RELATED"/>
    <property type="match status" value="1"/>
</dbReference>
<proteinExistence type="predicted"/>
<accession>A0AA38U5F8</accession>
<dbReference type="Proteomes" id="UP001172457">
    <property type="component" value="Chromosome 2"/>
</dbReference>
<feature type="domain" description="Reverse transcriptase zinc-binding" evidence="1">
    <location>
        <begin position="461"/>
        <end position="527"/>
    </location>
</feature>
<gene>
    <name evidence="2" type="ORF">OSB04_008602</name>
</gene>
<dbReference type="AlphaFoldDB" id="A0AA38U5F8"/>
<dbReference type="PANTHER" id="PTHR33116:SF79">
    <property type="entry name" value="REVERSE TRANSCRIPTASE DOMAIN, ZINC FINGER, CCHC-TYPE-RELATED"/>
    <property type="match status" value="1"/>
</dbReference>
<dbReference type="InterPro" id="IPR026960">
    <property type="entry name" value="RVT-Znf"/>
</dbReference>
<evidence type="ECO:0000313" key="2">
    <source>
        <dbReference type="EMBL" id="KAJ9563442.1"/>
    </source>
</evidence>
<dbReference type="Pfam" id="PF13966">
    <property type="entry name" value="zf-RVT"/>
    <property type="match status" value="1"/>
</dbReference>
<evidence type="ECO:0000313" key="3">
    <source>
        <dbReference type="Proteomes" id="UP001172457"/>
    </source>
</evidence>
<keyword evidence="3" id="KW-1185">Reference proteome</keyword>
<dbReference type="EMBL" id="JARYMX010000002">
    <property type="protein sequence ID" value="KAJ9563442.1"/>
    <property type="molecule type" value="Genomic_DNA"/>
</dbReference>
<comment type="caution">
    <text evidence="2">The sequence shown here is derived from an EMBL/GenBank/DDBJ whole genome shotgun (WGS) entry which is preliminary data.</text>
</comment>
<evidence type="ECO:0000259" key="1">
    <source>
        <dbReference type="Pfam" id="PF13966"/>
    </source>
</evidence>
<sequence>MYNKNSRKTAVWKGLEAPFTELEIKTAVWNCGYNKAPGPDGFTLEFVRKFWNVVGMDFVEAVKYFEQHKKIDPRNTVISNTQTAYIKGRSILDGPLMVNELISWAKKVKKKLLLLKVDFAKAFDSLNWNFLDNVLSQMGFGEKWRDWMREGLAVVMKEAQRARVFRGISFNNLDEDISLFQFADDAIFVGDWSLSNAKNLLRILKCFEICSGLKINMGKSRLSGVSVSREEVSRMARRLDCKEESIPFRYLGLPVGGNMNLVNAWQPLIDKFKVKLSNWKAKNLSIGGRCCLCKSVLGALGTYLFSLYKAPKAVLNQLESIRRKFLWGGTDVNKRISWIAWDKVIRDKKSGGLGIGSLRALNLSLLMKWRWREKCEPHALWNKVIQKCAGRSRTGSVSTNNRGTWKSIVGVEKDLCDLGINVGHFMKQKEDGSGWTWEIDSRKVYTVRSLRRLIDAVALPIADEETEWIRWVPSKINILLWRMDSNRLPTRDNLHKRGVLMQNTDCPFCHTGQETLNHLMITCSTAQVIHAMLASWVDWWPRNVMEVADFRDGIRRAGERVTQADVCKVIGAAFLSTMWTIRNNMVFKGEHKKDYEIVREIQSTAFMWIRCRSKLGILLSWDNWLLNPANAVSSCIALASC</sequence>
<reference evidence="2" key="1">
    <citation type="submission" date="2023-03" db="EMBL/GenBank/DDBJ databases">
        <title>Chromosome-scale reference genome and RAD-based genetic map of yellow starthistle (Centaurea solstitialis) reveal putative structural variation and QTLs associated with invader traits.</title>
        <authorList>
            <person name="Reatini B."/>
            <person name="Cang F.A."/>
            <person name="Jiang Q."/>
            <person name="Mckibben M.T.W."/>
            <person name="Barker M.S."/>
            <person name="Rieseberg L.H."/>
            <person name="Dlugosch K.M."/>
        </authorList>
    </citation>
    <scope>NUCLEOTIDE SEQUENCE</scope>
    <source>
        <strain evidence="2">CAN-66</strain>
        <tissue evidence="2">Leaf</tissue>
    </source>
</reference>
<protein>
    <recommendedName>
        <fullName evidence="1">Reverse transcriptase zinc-binding domain-containing protein</fullName>
    </recommendedName>
</protein>
<name>A0AA38U5F8_9ASTR</name>